<proteinExistence type="inferred from homology"/>
<keyword evidence="9" id="KW-0482">Metalloprotease</keyword>
<comment type="cofactor">
    <cofactor evidence="1">
        <name>Zn(2+)</name>
        <dbReference type="ChEBI" id="CHEBI:29105"/>
    </cofactor>
</comment>
<dbReference type="InterPro" id="IPR003146">
    <property type="entry name" value="M14A_act_pep"/>
</dbReference>
<dbReference type="GO" id="GO:0004181">
    <property type="term" value="F:metallocarboxypeptidase activity"/>
    <property type="evidence" value="ECO:0007669"/>
    <property type="project" value="InterPro"/>
</dbReference>
<dbReference type="GO" id="GO:0006508">
    <property type="term" value="P:proteolysis"/>
    <property type="evidence" value="ECO:0007669"/>
    <property type="project" value="UniProtKB-KW"/>
</dbReference>
<keyword evidence="4" id="KW-0645">Protease</keyword>
<comment type="similarity">
    <text evidence="2 12">Belongs to the peptidase M14 family.</text>
</comment>
<keyword evidence="3" id="KW-0121">Carboxypeptidase</keyword>
<evidence type="ECO:0000256" key="8">
    <source>
        <dbReference type="ARBA" id="ARBA00022833"/>
    </source>
</evidence>
<evidence type="ECO:0000256" key="10">
    <source>
        <dbReference type="ARBA" id="ARBA00023157"/>
    </source>
</evidence>
<dbReference type="InterPro" id="IPR000834">
    <property type="entry name" value="Peptidase_M14"/>
</dbReference>
<feature type="non-terminal residue" evidence="14">
    <location>
        <position position="1"/>
    </location>
</feature>
<dbReference type="PROSITE" id="PS00132">
    <property type="entry name" value="CARBOXYPEPT_ZN_1"/>
    <property type="match status" value="1"/>
</dbReference>
<dbReference type="FunFam" id="3.40.630.10:FF:000001">
    <property type="entry name" value="Carboxypeptidase B"/>
    <property type="match status" value="1"/>
</dbReference>
<dbReference type="SUPFAM" id="SSF53187">
    <property type="entry name" value="Zn-dependent exopeptidases"/>
    <property type="match status" value="1"/>
</dbReference>
<keyword evidence="5" id="KW-0479">Metal-binding</keyword>
<dbReference type="Pfam" id="PF00246">
    <property type="entry name" value="Peptidase_M14"/>
    <property type="match status" value="1"/>
</dbReference>
<dbReference type="Proteomes" id="UP000759131">
    <property type="component" value="Unassembled WGS sequence"/>
</dbReference>
<reference evidence="14" key="1">
    <citation type="submission" date="2020-11" db="EMBL/GenBank/DDBJ databases">
        <authorList>
            <person name="Tran Van P."/>
        </authorList>
    </citation>
    <scope>NUCLEOTIDE SEQUENCE</scope>
</reference>
<accession>A0A7R9KUG7</accession>
<dbReference type="PANTHER" id="PTHR11705">
    <property type="entry name" value="PROTEASE FAMILY M14 CARBOXYPEPTIDASE A,B"/>
    <property type="match status" value="1"/>
</dbReference>
<evidence type="ECO:0000256" key="6">
    <source>
        <dbReference type="ARBA" id="ARBA00022729"/>
    </source>
</evidence>
<gene>
    <name evidence="14" type="ORF">OSB1V03_LOCUS9679</name>
</gene>
<dbReference type="CDD" id="cd03860">
    <property type="entry name" value="M14_CP_A-B_like"/>
    <property type="match status" value="1"/>
</dbReference>
<dbReference type="SUPFAM" id="SSF54897">
    <property type="entry name" value="Protease propeptides/inhibitors"/>
    <property type="match status" value="1"/>
</dbReference>
<dbReference type="GO" id="GO:0008270">
    <property type="term" value="F:zinc ion binding"/>
    <property type="evidence" value="ECO:0007669"/>
    <property type="project" value="InterPro"/>
</dbReference>
<dbReference type="OrthoDB" id="3626597at2759"/>
<dbReference type="EMBL" id="CAJPIZ010006636">
    <property type="protein sequence ID" value="CAG2109692.1"/>
    <property type="molecule type" value="Genomic_DNA"/>
</dbReference>
<keyword evidence="8" id="KW-0862">Zinc</keyword>
<evidence type="ECO:0000256" key="4">
    <source>
        <dbReference type="ARBA" id="ARBA00022670"/>
    </source>
</evidence>
<feature type="domain" description="Peptidase M14" evidence="13">
    <location>
        <begin position="106"/>
        <end position="402"/>
    </location>
</feature>
<organism evidence="14">
    <name type="scientific">Medioppia subpectinata</name>
    <dbReference type="NCBI Taxonomy" id="1979941"/>
    <lineage>
        <taxon>Eukaryota</taxon>
        <taxon>Metazoa</taxon>
        <taxon>Ecdysozoa</taxon>
        <taxon>Arthropoda</taxon>
        <taxon>Chelicerata</taxon>
        <taxon>Arachnida</taxon>
        <taxon>Acari</taxon>
        <taxon>Acariformes</taxon>
        <taxon>Sarcoptiformes</taxon>
        <taxon>Oribatida</taxon>
        <taxon>Brachypylina</taxon>
        <taxon>Oppioidea</taxon>
        <taxon>Oppiidae</taxon>
        <taxon>Medioppia</taxon>
    </lineage>
</organism>
<protein>
    <recommendedName>
        <fullName evidence="11">Zinc carboxypeptidase A 1</fullName>
    </recommendedName>
</protein>
<dbReference type="InterPro" id="IPR036990">
    <property type="entry name" value="M14A-like_propep"/>
</dbReference>
<evidence type="ECO:0000313" key="14">
    <source>
        <dbReference type="EMBL" id="CAD7629262.1"/>
    </source>
</evidence>
<evidence type="ECO:0000256" key="9">
    <source>
        <dbReference type="ARBA" id="ARBA00023049"/>
    </source>
</evidence>
<keyword evidence="6" id="KW-0732">Signal</keyword>
<evidence type="ECO:0000256" key="1">
    <source>
        <dbReference type="ARBA" id="ARBA00001947"/>
    </source>
</evidence>
<dbReference type="InterPro" id="IPR057246">
    <property type="entry name" value="CARBOXYPEPT_ZN_1"/>
</dbReference>
<evidence type="ECO:0000256" key="12">
    <source>
        <dbReference type="PROSITE-ProRule" id="PRU01379"/>
    </source>
</evidence>
<dbReference type="PROSITE" id="PS52035">
    <property type="entry name" value="PEPTIDASE_M14"/>
    <property type="match status" value="1"/>
</dbReference>
<dbReference type="Gene3D" id="3.40.630.10">
    <property type="entry name" value="Zn peptidases"/>
    <property type="match status" value="1"/>
</dbReference>
<name>A0A7R9KUG7_9ACAR</name>
<evidence type="ECO:0000256" key="7">
    <source>
        <dbReference type="ARBA" id="ARBA00022801"/>
    </source>
</evidence>
<evidence type="ECO:0000313" key="15">
    <source>
        <dbReference type="Proteomes" id="UP000759131"/>
    </source>
</evidence>
<dbReference type="GO" id="GO:0005615">
    <property type="term" value="C:extracellular space"/>
    <property type="evidence" value="ECO:0007669"/>
    <property type="project" value="TreeGrafter"/>
</dbReference>
<evidence type="ECO:0000256" key="2">
    <source>
        <dbReference type="ARBA" id="ARBA00005988"/>
    </source>
</evidence>
<evidence type="ECO:0000256" key="11">
    <source>
        <dbReference type="ARBA" id="ARBA00069039"/>
    </source>
</evidence>
<evidence type="ECO:0000256" key="5">
    <source>
        <dbReference type="ARBA" id="ARBA00022723"/>
    </source>
</evidence>
<dbReference type="PANTHER" id="PTHR11705:SF140">
    <property type="entry name" value="FI02848P-RELATED"/>
    <property type="match status" value="1"/>
</dbReference>
<dbReference type="PRINTS" id="PR00765">
    <property type="entry name" value="CRBOXYPTASEA"/>
</dbReference>
<keyword evidence="15" id="KW-1185">Reference proteome</keyword>
<evidence type="ECO:0000259" key="13">
    <source>
        <dbReference type="PROSITE" id="PS52035"/>
    </source>
</evidence>
<dbReference type="FunFam" id="3.30.70.340:FF:000002">
    <property type="entry name" value="Carboxypeptidase A"/>
    <property type="match status" value="1"/>
</dbReference>
<sequence>IDHYDGYSVVRLVPTTESQLRYLRQLEENVLELDFWRGPSYVGRPVDVMIPPQLNQTFDRIFSKRFSQKSIIINDLEKVFEEERKPYHSLSNIDTAADVVDKHFDDYQRLAKIHAFLDAITAQYPNIAGVESVGLSHEERDLKLIRIGVGQQNKNKPIIFMEAGIHAREWISPATVQFFAQELVQKYGTDSDVTDLLETFDFYILPVLNVDGYEYTHTNSRLWRKTRQPSGSGCYGADPNRNFGYKWGGEGASTNPCSDTYRGSKAFSEPETKAVSDYVLSLGTKVRAYFAVHSYGQYWLYPWGYTSALTKDDKDLNRLGNIAIAELAKKYKTKYTIGTSTNVLYAAAGGADDWAYGSGNIKYAYTVELRDKGTYGFSLPKAQIRPTGEETSSAFIAFAKELKKEL</sequence>
<dbReference type="Pfam" id="PF02244">
    <property type="entry name" value="Propep_M14"/>
    <property type="match status" value="1"/>
</dbReference>
<keyword evidence="7" id="KW-0378">Hydrolase</keyword>
<dbReference type="Gene3D" id="3.30.70.340">
    <property type="entry name" value="Metallocarboxypeptidase-like"/>
    <property type="match status" value="1"/>
</dbReference>
<dbReference type="SMART" id="SM00631">
    <property type="entry name" value="Zn_pept"/>
    <property type="match status" value="1"/>
</dbReference>
<dbReference type="EMBL" id="OC861211">
    <property type="protein sequence ID" value="CAD7629262.1"/>
    <property type="molecule type" value="Genomic_DNA"/>
</dbReference>
<dbReference type="AlphaFoldDB" id="A0A7R9KUG7"/>
<feature type="active site" description="Proton donor/acceptor" evidence="12">
    <location>
        <position position="368"/>
    </location>
</feature>
<evidence type="ECO:0000256" key="3">
    <source>
        <dbReference type="ARBA" id="ARBA00022645"/>
    </source>
</evidence>
<keyword evidence="10" id="KW-1015">Disulfide bond</keyword>